<sequence>MANEMDGLEEDAGMSRIDSLCQENKALRGTLEELTKELVDSEEKRVILLHEMYRLRRLSSSSVVSDVQARNGTKSELTRIRDENTSLRDENTSLKRVMSDMNLTPHFGRADPIAVDTDTATDSIRMEFTDDKSCHRATIEGPHEQHSAADVLEAGAASPTPPSSPLGPPASVEAFAERQLGSQEETPAVQPAPNLGGELSRNVLTALTMSSDAVAAESAPLDMPSPTPHLAVTKESSPGVSTAIPVAAAHSGPVPSPGLPLDSPTALTESREALLSMPLDGVASPSLRESPSSEISQIEVAPQEEALVADRTRLYDAGSPSMDPRREDSDSGSGDESSSPLVRKTSRRGRTPKASAPVSSLSKARTRIRSTESTIGDSGVKDTSQKPERPEDVIYKSYTDFGLDSTRLIITHEPHTVHPFALYMGSTAKTQSALTKGRVKKLCSARDELLTYIPAAGDPGADRKNVDLVRKLCLSSIKDEDSPRLVDVVKALRRRSDVAADELNLFRCLENLAVTVTKHHNEAEYREANSAGTSDTSRNGEDKATVEDLDEPSSEGSRSLSGEPGHFGHRQRTPDADQPVVAEPNEADHAEDDSNLSDQVRSEAQLLAEELEREGQEIWTGEHPSIMLSSGFCKPRDLRILATDGRLTDEFLNTVPVLGQCKDTDGYLLPTFIVRLINDARYKDLDRWTTSIPKQSKQ</sequence>
<evidence type="ECO:0000313" key="3">
    <source>
        <dbReference type="EMBL" id="TKA62704.1"/>
    </source>
</evidence>
<feature type="compositionally biased region" description="Low complexity" evidence="2">
    <location>
        <begin position="331"/>
        <end position="340"/>
    </location>
</feature>
<feature type="coiled-coil region" evidence="1">
    <location>
        <begin position="17"/>
        <end position="51"/>
    </location>
</feature>
<comment type="caution">
    <text evidence="3">The sequence shown here is derived from an EMBL/GenBank/DDBJ whole genome shotgun (WGS) entry which is preliminary data.</text>
</comment>
<proteinExistence type="predicted"/>
<dbReference type="OrthoDB" id="3949414at2759"/>
<name>A0A4U0WIA0_9PEZI</name>
<evidence type="ECO:0000256" key="2">
    <source>
        <dbReference type="SAM" id="MobiDB-lite"/>
    </source>
</evidence>
<feature type="compositionally biased region" description="Basic and acidic residues" evidence="2">
    <location>
        <begin position="379"/>
        <end position="388"/>
    </location>
</feature>
<keyword evidence="4" id="KW-1185">Reference proteome</keyword>
<evidence type="ECO:0000313" key="4">
    <source>
        <dbReference type="Proteomes" id="UP000309340"/>
    </source>
</evidence>
<dbReference type="AlphaFoldDB" id="A0A4U0WIA0"/>
<dbReference type="EMBL" id="NAJQ01001038">
    <property type="protein sequence ID" value="TKA62704.1"/>
    <property type="molecule type" value="Genomic_DNA"/>
</dbReference>
<feature type="region of interest" description="Disordered" evidence="2">
    <location>
        <begin position="216"/>
        <end position="388"/>
    </location>
</feature>
<organism evidence="3 4">
    <name type="scientific">Friedmanniomyces simplex</name>
    <dbReference type="NCBI Taxonomy" id="329884"/>
    <lineage>
        <taxon>Eukaryota</taxon>
        <taxon>Fungi</taxon>
        <taxon>Dikarya</taxon>
        <taxon>Ascomycota</taxon>
        <taxon>Pezizomycotina</taxon>
        <taxon>Dothideomycetes</taxon>
        <taxon>Dothideomycetidae</taxon>
        <taxon>Mycosphaerellales</taxon>
        <taxon>Teratosphaeriaceae</taxon>
        <taxon>Friedmanniomyces</taxon>
    </lineage>
</organism>
<keyword evidence="1" id="KW-0175">Coiled coil</keyword>
<evidence type="ECO:0000256" key="1">
    <source>
        <dbReference type="SAM" id="Coils"/>
    </source>
</evidence>
<feature type="compositionally biased region" description="Polar residues" evidence="2">
    <location>
        <begin position="287"/>
        <end position="296"/>
    </location>
</feature>
<protein>
    <submittedName>
        <fullName evidence="3">Uncharacterized protein</fullName>
    </submittedName>
</protein>
<gene>
    <name evidence="3" type="ORF">B0A55_12613</name>
</gene>
<dbReference type="Proteomes" id="UP000309340">
    <property type="component" value="Unassembled WGS sequence"/>
</dbReference>
<feature type="region of interest" description="Disordered" evidence="2">
    <location>
        <begin position="523"/>
        <end position="579"/>
    </location>
</feature>
<accession>A0A4U0WIA0</accession>
<reference evidence="3 4" key="1">
    <citation type="submission" date="2017-03" db="EMBL/GenBank/DDBJ databases">
        <title>Genomes of endolithic fungi from Antarctica.</title>
        <authorList>
            <person name="Coleine C."/>
            <person name="Masonjones S."/>
            <person name="Stajich J.E."/>
        </authorList>
    </citation>
    <scope>NUCLEOTIDE SEQUENCE [LARGE SCALE GENOMIC DNA]</scope>
    <source>
        <strain evidence="3 4">CCFEE 5184</strain>
    </source>
</reference>